<dbReference type="AlphaFoldDB" id="H5SQC8"/>
<gene>
    <name evidence="2" type="ORF">HGMM_OP1C059</name>
</gene>
<sequence>MDYMVVLYLVYAALSLGLAIWVGQTLFRNGRVFLVDAFGGREALADSINHLLLVGFYLINIGYISFALTSDVSVESWRRLLEVLSQKIGLVAIILGVLHVGNVYVFRKIHHHERQLKEYLDRADQALRKEQSNVEEAR</sequence>
<reference evidence="2" key="2">
    <citation type="journal article" date="2012" name="PLoS ONE">
        <title>A Deeply Branching Thermophilic Bacterium with an Ancient Acetyl-CoA Pathway Dominates a Subsurface Ecosystem.</title>
        <authorList>
            <person name="Takami H."/>
            <person name="Noguchi H."/>
            <person name="Takaki Y."/>
            <person name="Uchiyama I."/>
            <person name="Toyoda A."/>
            <person name="Nishi S."/>
            <person name="Chee G.-J."/>
            <person name="Arai W."/>
            <person name="Nunoura T."/>
            <person name="Itoh T."/>
            <person name="Hattori M."/>
            <person name="Takai K."/>
        </authorList>
    </citation>
    <scope>NUCLEOTIDE SEQUENCE</scope>
</reference>
<keyword evidence="1" id="KW-0472">Membrane</keyword>
<name>H5SQC8_ACEAU</name>
<proteinExistence type="predicted"/>
<feature type="transmembrane region" description="Helical" evidence="1">
    <location>
        <begin position="48"/>
        <end position="68"/>
    </location>
</feature>
<protein>
    <submittedName>
        <fullName evidence="2">Hypothetical conserved protein</fullName>
    </submittedName>
</protein>
<keyword evidence="1" id="KW-1133">Transmembrane helix</keyword>
<evidence type="ECO:0000256" key="1">
    <source>
        <dbReference type="SAM" id="Phobius"/>
    </source>
</evidence>
<dbReference type="EMBL" id="AP011800">
    <property type="protein sequence ID" value="BAL58364.1"/>
    <property type="molecule type" value="Genomic_DNA"/>
</dbReference>
<accession>H5SQC8</accession>
<keyword evidence="1" id="KW-0812">Transmembrane</keyword>
<feature type="transmembrane region" description="Helical" evidence="1">
    <location>
        <begin position="88"/>
        <end position="106"/>
    </location>
</feature>
<reference evidence="2" key="1">
    <citation type="journal article" date="2005" name="Environ. Microbiol.">
        <title>Genetic and functional properties of uncultivated thermophilic crenarchaeotes from a subsurface gold mine as revealed by analysis of genome fragments.</title>
        <authorList>
            <person name="Nunoura T."/>
            <person name="Hirayama H."/>
            <person name="Takami H."/>
            <person name="Oida H."/>
            <person name="Nishi S."/>
            <person name="Shimamura S."/>
            <person name="Suzuki Y."/>
            <person name="Inagaki F."/>
            <person name="Takai K."/>
            <person name="Nealson K.H."/>
            <person name="Horikoshi K."/>
        </authorList>
    </citation>
    <scope>NUCLEOTIDE SEQUENCE</scope>
</reference>
<feature type="transmembrane region" description="Helical" evidence="1">
    <location>
        <begin position="6"/>
        <end position="27"/>
    </location>
</feature>
<evidence type="ECO:0000313" key="2">
    <source>
        <dbReference type="EMBL" id="BAL58364.1"/>
    </source>
</evidence>
<organism evidence="2">
    <name type="scientific">Acetithermum autotrophicum</name>
    <dbReference type="NCBI Taxonomy" id="1446466"/>
    <lineage>
        <taxon>Bacteria</taxon>
        <taxon>Candidatus Bipolaricaulota</taxon>
        <taxon>Candidatus Acetithermum</taxon>
    </lineage>
</organism>